<dbReference type="Gene3D" id="1.10.10.10">
    <property type="entry name" value="Winged helix-like DNA-binding domain superfamily/Winged helix DNA-binding domain"/>
    <property type="match status" value="1"/>
</dbReference>
<keyword evidence="2 6" id="KW-0238">DNA-binding</keyword>
<dbReference type="InterPro" id="IPR039422">
    <property type="entry name" value="MarR/SlyA-like"/>
</dbReference>
<accession>A0A369AR82</accession>
<dbReference type="InterPro" id="IPR000835">
    <property type="entry name" value="HTH_MarR-typ"/>
</dbReference>
<dbReference type="GO" id="GO:0003677">
    <property type="term" value="F:DNA binding"/>
    <property type="evidence" value="ECO:0007669"/>
    <property type="project" value="UniProtKB-KW"/>
</dbReference>
<sequence length="193" mass="20708">MGQEAGKKWAAAAHSQPTIPKSDRLLATPAATPFDLEQQIGYQLRRIVALLGAEITRRVEPLGLTDAQWKPMLRLLLGQEGTVAALARSCHMDAGGMTRLLDRLEAKGLCTRVRSAQDRRVVHTELTDAGRAVAAQLPAIFDALQAQALQGFDAAEVAQLQALIQRIHDNLQALPPAAVGDGVHSSSHEHPAP</sequence>
<dbReference type="GO" id="GO:0006950">
    <property type="term" value="P:response to stress"/>
    <property type="evidence" value="ECO:0007669"/>
    <property type="project" value="TreeGrafter"/>
</dbReference>
<dbReference type="GO" id="GO:0003700">
    <property type="term" value="F:DNA-binding transcription factor activity"/>
    <property type="evidence" value="ECO:0007669"/>
    <property type="project" value="InterPro"/>
</dbReference>
<evidence type="ECO:0000313" key="7">
    <source>
        <dbReference type="Proteomes" id="UP000252174"/>
    </source>
</evidence>
<feature type="domain" description="HTH marR-type" evidence="5">
    <location>
        <begin position="37"/>
        <end position="169"/>
    </location>
</feature>
<keyword evidence="1" id="KW-0805">Transcription regulation</keyword>
<evidence type="ECO:0000259" key="5">
    <source>
        <dbReference type="PROSITE" id="PS50995"/>
    </source>
</evidence>
<comment type="caution">
    <text evidence="6">The sequence shown here is derived from an EMBL/GenBank/DDBJ whole genome shotgun (WGS) entry which is preliminary data.</text>
</comment>
<dbReference type="Proteomes" id="UP000252174">
    <property type="component" value="Unassembled WGS sequence"/>
</dbReference>
<dbReference type="InterPro" id="IPR036388">
    <property type="entry name" value="WH-like_DNA-bd_sf"/>
</dbReference>
<dbReference type="AlphaFoldDB" id="A0A369AR82"/>
<dbReference type="SUPFAM" id="SSF46785">
    <property type="entry name" value="Winged helix' DNA-binding domain"/>
    <property type="match status" value="1"/>
</dbReference>
<gene>
    <name evidence="6" type="ORF">DFR45_102147</name>
</gene>
<dbReference type="EMBL" id="QPJU01000002">
    <property type="protein sequence ID" value="RCX10746.1"/>
    <property type="molecule type" value="Genomic_DNA"/>
</dbReference>
<reference evidence="6 7" key="1">
    <citation type="submission" date="2018-07" db="EMBL/GenBank/DDBJ databases">
        <title>Genomic Encyclopedia of Type Strains, Phase IV (KMG-IV): sequencing the most valuable type-strain genomes for metagenomic binning, comparative biology and taxonomic classification.</title>
        <authorList>
            <person name="Goeker M."/>
        </authorList>
    </citation>
    <scope>NUCLEOTIDE SEQUENCE [LARGE SCALE GENOMIC DNA]</scope>
    <source>
        <strain evidence="6 7">DSM 100911</strain>
    </source>
</reference>
<organism evidence="6 7">
    <name type="scientific">Extensimonas vulgaris</name>
    <dbReference type="NCBI Taxonomy" id="1031594"/>
    <lineage>
        <taxon>Bacteria</taxon>
        <taxon>Pseudomonadati</taxon>
        <taxon>Pseudomonadota</taxon>
        <taxon>Betaproteobacteria</taxon>
        <taxon>Burkholderiales</taxon>
        <taxon>Comamonadaceae</taxon>
        <taxon>Extensimonas</taxon>
    </lineage>
</organism>
<proteinExistence type="predicted"/>
<feature type="region of interest" description="Disordered" evidence="4">
    <location>
        <begin position="1"/>
        <end position="24"/>
    </location>
</feature>
<dbReference type="PANTHER" id="PTHR33164:SF64">
    <property type="entry name" value="TRANSCRIPTIONAL REGULATOR SLYA"/>
    <property type="match status" value="1"/>
</dbReference>
<dbReference type="PROSITE" id="PS50995">
    <property type="entry name" value="HTH_MARR_2"/>
    <property type="match status" value="1"/>
</dbReference>
<dbReference type="Pfam" id="PF01047">
    <property type="entry name" value="MarR"/>
    <property type="match status" value="1"/>
</dbReference>
<keyword evidence="3" id="KW-0804">Transcription</keyword>
<evidence type="ECO:0000256" key="2">
    <source>
        <dbReference type="ARBA" id="ARBA00023125"/>
    </source>
</evidence>
<keyword evidence="7" id="KW-1185">Reference proteome</keyword>
<name>A0A369AR82_9BURK</name>
<protein>
    <submittedName>
        <fullName evidence="6">DNA-binding MarR family transcriptional regulator</fullName>
    </submittedName>
</protein>
<evidence type="ECO:0000256" key="3">
    <source>
        <dbReference type="ARBA" id="ARBA00023163"/>
    </source>
</evidence>
<dbReference type="OrthoDB" id="6195716at2"/>
<evidence type="ECO:0000313" key="6">
    <source>
        <dbReference type="EMBL" id="RCX10746.1"/>
    </source>
</evidence>
<dbReference type="RefSeq" id="WP_114482338.1">
    <property type="nucleotide sequence ID" value="NZ_QPJU01000002.1"/>
</dbReference>
<evidence type="ECO:0000256" key="1">
    <source>
        <dbReference type="ARBA" id="ARBA00023015"/>
    </source>
</evidence>
<dbReference type="InterPro" id="IPR036390">
    <property type="entry name" value="WH_DNA-bd_sf"/>
</dbReference>
<dbReference type="PANTHER" id="PTHR33164">
    <property type="entry name" value="TRANSCRIPTIONAL REGULATOR, MARR FAMILY"/>
    <property type="match status" value="1"/>
</dbReference>
<evidence type="ECO:0000256" key="4">
    <source>
        <dbReference type="SAM" id="MobiDB-lite"/>
    </source>
</evidence>
<dbReference type="SMART" id="SM00347">
    <property type="entry name" value="HTH_MARR"/>
    <property type="match status" value="1"/>
</dbReference>